<name>A0A0G4J5T1_PLABS</name>
<geneLocation type="mitochondrion" evidence="3"/>
<dbReference type="AlphaFoldDB" id="A0A0G4J5T1"/>
<dbReference type="Pfam" id="PF03645">
    <property type="entry name" value="Tctex-1"/>
    <property type="match status" value="1"/>
</dbReference>
<proteinExistence type="inferred from homology"/>
<dbReference type="GO" id="GO:0045505">
    <property type="term" value="F:dynein intermediate chain binding"/>
    <property type="evidence" value="ECO:0007669"/>
    <property type="project" value="TreeGrafter"/>
</dbReference>
<dbReference type="GO" id="GO:0005737">
    <property type="term" value="C:cytoplasm"/>
    <property type="evidence" value="ECO:0007669"/>
    <property type="project" value="TreeGrafter"/>
</dbReference>
<dbReference type="Gene3D" id="3.30.1140.40">
    <property type="entry name" value="Tctex-1"/>
    <property type="match status" value="1"/>
</dbReference>
<dbReference type="PANTHER" id="PTHR21255">
    <property type="entry name" value="T-COMPLEX-ASSOCIATED-TESTIS-EXPRESSED 1/ DYNEIN LIGHT CHAIN"/>
    <property type="match status" value="1"/>
</dbReference>
<dbReference type="CDD" id="cd21459">
    <property type="entry name" value="DLC-like_TCTEX1D2"/>
    <property type="match status" value="1"/>
</dbReference>
<dbReference type="Proteomes" id="UP000039324">
    <property type="component" value="Unassembled WGS sequence"/>
</dbReference>
<accession>A0A0G4J5T1</accession>
<reference evidence="3 5" key="2">
    <citation type="submission" date="2018-03" db="EMBL/GenBank/DDBJ databases">
        <authorList>
            <person name="Fogelqvist J."/>
        </authorList>
    </citation>
    <scope>NUCLEOTIDE SEQUENCE [LARGE SCALE GENOMIC DNA]</scope>
</reference>
<dbReference type="PANTHER" id="PTHR21255:SF7">
    <property type="entry name" value="DYNEIN LIGHT CHAIN TCTEX-TYPE PROTEIN 2B"/>
    <property type="match status" value="1"/>
</dbReference>
<protein>
    <recommendedName>
        <fullName evidence="6">Tctex1 domain-containing protein 2</fullName>
    </recommendedName>
</protein>
<dbReference type="GO" id="GO:0007018">
    <property type="term" value="P:microtubule-based movement"/>
    <property type="evidence" value="ECO:0007669"/>
    <property type="project" value="TreeGrafter"/>
</dbReference>
<dbReference type="OMA" id="YVIRPNF"/>
<dbReference type="InterPro" id="IPR038586">
    <property type="entry name" value="Tctex-1-like_sf"/>
</dbReference>
<dbReference type="GO" id="GO:0005868">
    <property type="term" value="C:cytoplasmic dynein complex"/>
    <property type="evidence" value="ECO:0007669"/>
    <property type="project" value="TreeGrafter"/>
</dbReference>
<dbReference type="OrthoDB" id="10260741at2759"/>
<dbReference type="InterPro" id="IPR005334">
    <property type="entry name" value="Tctex-1-like"/>
</dbReference>
<evidence type="ECO:0000313" key="2">
    <source>
        <dbReference type="EMBL" id="CEP02606.1"/>
    </source>
</evidence>
<reference evidence="2 4" key="1">
    <citation type="submission" date="2015-02" db="EMBL/GenBank/DDBJ databases">
        <authorList>
            <person name="Chooi Y.-H."/>
        </authorList>
    </citation>
    <scope>NUCLEOTIDE SEQUENCE [LARGE SCALE GENOMIC DNA]</scope>
    <source>
        <strain evidence="2">E3</strain>
    </source>
</reference>
<evidence type="ECO:0008006" key="6">
    <source>
        <dbReference type="Google" id="ProtNLM"/>
    </source>
</evidence>
<gene>
    <name evidence="2" type="ORF">PBRA_002574</name>
    <name evidence="3" type="ORF">PLBR_LOCUS1954</name>
</gene>
<dbReference type="EMBL" id="OVEO01000003">
    <property type="protein sequence ID" value="SPQ94739.1"/>
    <property type="molecule type" value="Genomic_DNA"/>
</dbReference>
<evidence type="ECO:0000256" key="1">
    <source>
        <dbReference type="ARBA" id="ARBA00005361"/>
    </source>
</evidence>
<dbReference type="EMBL" id="CDSF01000133">
    <property type="protein sequence ID" value="CEP02606.1"/>
    <property type="molecule type" value="Genomic_DNA"/>
</dbReference>
<organism evidence="2 4">
    <name type="scientific">Plasmodiophora brassicae</name>
    <name type="common">Clubroot disease agent</name>
    <dbReference type="NCBI Taxonomy" id="37360"/>
    <lineage>
        <taxon>Eukaryota</taxon>
        <taxon>Sar</taxon>
        <taxon>Rhizaria</taxon>
        <taxon>Endomyxa</taxon>
        <taxon>Phytomyxea</taxon>
        <taxon>Plasmodiophorida</taxon>
        <taxon>Plasmodiophoridae</taxon>
        <taxon>Plasmodiophora</taxon>
    </lineage>
</organism>
<keyword evidence="3" id="KW-0496">Mitochondrion</keyword>
<dbReference type="STRING" id="37360.A0A0G4J5T1"/>
<evidence type="ECO:0000313" key="4">
    <source>
        <dbReference type="Proteomes" id="UP000039324"/>
    </source>
</evidence>
<dbReference type="Proteomes" id="UP000290189">
    <property type="component" value="Unassembled WGS sequence"/>
</dbReference>
<comment type="similarity">
    <text evidence="1">Belongs to the dynein light chain Tctex-type family.</text>
</comment>
<sequence>MVLEASESDHQIRPSYKAKFKPASVKQVILDVLKTRLQSESYNQDTTPALTREIADQIKSELRKMNLPRYKFLVQVIIGEQRGAGVRMASRCFWDPESDGMATDTFINDTMFCTATAWGIYLY</sequence>
<evidence type="ECO:0000313" key="3">
    <source>
        <dbReference type="EMBL" id="SPQ94739.1"/>
    </source>
</evidence>
<keyword evidence="4" id="KW-1185">Reference proteome</keyword>
<dbReference type="FunFam" id="3.30.1140.40:FF:000003">
    <property type="entry name" value="tctex1 domain-containing protein 2"/>
    <property type="match status" value="1"/>
</dbReference>
<evidence type="ECO:0000313" key="5">
    <source>
        <dbReference type="Proteomes" id="UP000290189"/>
    </source>
</evidence>